<dbReference type="GO" id="GO:0004721">
    <property type="term" value="F:phosphoprotein phosphatase activity"/>
    <property type="evidence" value="ECO:0007669"/>
    <property type="project" value="TreeGrafter"/>
</dbReference>
<proteinExistence type="predicted"/>
<dbReference type="PANTHER" id="PTHR39559:SF1">
    <property type="entry name" value="ISOCITRATE DEHYDROGENASE KINASE_PHOSPHATASE"/>
    <property type="match status" value="1"/>
</dbReference>
<evidence type="ECO:0000259" key="2">
    <source>
        <dbReference type="Pfam" id="PF06315"/>
    </source>
</evidence>
<dbReference type="EMBL" id="UGMX01000002">
    <property type="protein sequence ID" value="STW10031.1"/>
    <property type="molecule type" value="Genomic_DNA"/>
</dbReference>
<dbReference type="Pfam" id="PF06315">
    <property type="entry name" value="AceK_kinase"/>
    <property type="match status" value="1"/>
</dbReference>
<dbReference type="GO" id="GO:0016208">
    <property type="term" value="F:AMP binding"/>
    <property type="evidence" value="ECO:0007669"/>
    <property type="project" value="TreeGrafter"/>
</dbReference>
<reference evidence="3 4" key="1">
    <citation type="submission" date="2018-06" db="EMBL/GenBank/DDBJ databases">
        <authorList>
            <consortium name="Pathogen Informatics"/>
            <person name="Doyle S."/>
        </authorList>
    </citation>
    <scope>NUCLEOTIDE SEQUENCE [LARGE SCALE GENOMIC DNA]</scope>
    <source>
        <strain evidence="3 4">NCTC9149</strain>
    </source>
</reference>
<organism evidence="3 4">
    <name type="scientific">Klebsiella grimontii</name>
    <dbReference type="NCBI Taxonomy" id="2058152"/>
    <lineage>
        <taxon>Bacteria</taxon>
        <taxon>Pseudomonadati</taxon>
        <taxon>Pseudomonadota</taxon>
        <taxon>Gammaproteobacteria</taxon>
        <taxon>Enterobacterales</taxon>
        <taxon>Enterobacteriaceae</taxon>
        <taxon>Klebsiella/Raoultella group</taxon>
        <taxon>Klebsiella</taxon>
    </lineage>
</organism>
<evidence type="ECO:0000256" key="1">
    <source>
        <dbReference type="SAM" id="MobiDB-lite"/>
    </source>
</evidence>
<keyword evidence="3" id="KW-0808">Transferase</keyword>
<feature type="compositionally biased region" description="Basic and acidic residues" evidence="1">
    <location>
        <begin position="120"/>
        <end position="135"/>
    </location>
</feature>
<dbReference type="InterPro" id="IPR010452">
    <property type="entry name" value="Isocitrate_DH_AceK"/>
</dbReference>
<gene>
    <name evidence="3" type="primary">aceK_2</name>
    <name evidence="3" type="ORF">NCTC9149_06540</name>
</gene>
<dbReference type="GO" id="GO:0005524">
    <property type="term" value="F:ATP binding"/>
    <property type="evidence" value="ECO:0007669"/>
    <property type="project" value="InterPro"/>
</dbReference>
<accession>A0A7H4PC66</accession>
<protein>
    <submittedName>
        <fullName evidence="3">Isocitrate dehydrogenase phosphatase</fullName>
        <ecNumber evidence="3">2.7.11.5</ecNumber>
    </submittedName>
</protein>
<dbReference type="InterPro" id="IPR046855">
    <property type="entry name" value="AceK_kinase"/>
</dbReference>
<dbReference type="AlphaFoldDB" id="A0A7H4PC66"/>
<name>A0A7H4PC66_9ENTR</name>
<evidence type="ECO:0000313" key="3">
    <source>
        <dbReference type="EMBL" id="STW10031.1"/>
    </source>
</evidence>
<sequence length="208" mass="23811">MSGCARFSRVKPPRIVYGDWLPEACETESYREYLHYISRSDEQFIEAPGIRGMVMLVFTLPGFDRVFKVIKDRFAPQKEMTAAHVRACYQLVKEHDRVGRMADTQEFEKLRAGETANCARTDDPAANRGRSENYRSRRSHRHQPSLYRAADGAAQYLAGGRSTVRRCAMRWRSTGTPFDSWPPPIFSPAICSLKLWRHASRPGGVLRL</sequence>
<comment type="caution">
    <text evidence="3">The sequence shown here is derived from an EMBL/GenBank/DDBJ whole genome shotgun (WGS) entry which is preliminary data.</text>
</comment>
<feature type="domain" description="Isocitrate dehydrogenase kinase/phosphatase (AceK) kinase" evidence="2">
    <location>
        <begin position="42"/>
        <end position="111"/>
    </location>
</feature>
<dbReference type="GO" id="GO:0008772">
    <property type="term" value="F:[isocitrate dehydrogenase (NADP+)] kinase activity"/>
    <property type="evidence" value="ECO:0007669"/>
    <property type="project" value="UniProtKB-EC"/>
</dbReference>
<evidence type="ECO:0000313" key="4">
    <source>
        <dbReference type="Proteomes" id="UP000254571"/>
    </source>
</evidence>
<dbReference type="PANTHER" id="PTHR39559">
    <property type="match status" value="1"/>
</dbReference>
<dbReference type="Proteomes" id="UP000254571">
    <property type="component" value="Unassembled WGS sequence"/>
</dbReference>
<dbReference type="EC" id="2.7.11.5" evidence="3"/>
<dbReference type="GO" id="GO:0005737">
    <property type="term" value="C:cytoplasm"/>
    <property type="evidence" value="ECO:0007669"/>
    <property type="project" value="InterPro"/>
</dbReference>
<feature type="region of interest" description="Disordered" evidence="1">
    <location>
        <begin position="115"/>
        <end position="144"/>
    </location>
</feature>
<dbReference type="GO" id="GO:0006006">
    <property type="term" value="P:glucose metabolic process"/>
    <property type="evidence" value="ECO:0007669"/>
    <property type="project" value="InterPro"/>
</dbReference>